<protein>
    <submittedName>
        <fullName evidence="2">Uncharacterized protein</fullName>
    </submittedName>
</protein>
<proteinExistence type="predicted"/>
<accession>A0AA35RIG7</accession>
<evidence type="ECO:0000313" key="3">
    <source>
        <dbReference type="Proteomes" id="UP001174909"/>
    </source>
</evidence>
<evidence type="ECO:0000313" key="2">
    <source>
        <dbReference type="EMBL" id="CAI8012133.1"/>
    </source>
</evidence>
<sequence>MEDGGWSKEDVSFVTLAKAGGRKDLLQHIEYSRPDGQEPVSYPVVDWFAHASPSHSCSPPPPTLPPSLLDWPSSLVEEVPEKKRRRKRDQALRPHKKSSEKTPIKLPKAEPAVNMMQLLAMDYQKEWLKKENRRHLRNRD</sequence>
<feature type="compositionally biased region" description="Basic and acidic residues" evidence="1">
    <location>
        <begin position="89"/>
        <end position="103"/>
    </location>
</feature>
<organism evidence="2 3">
    <name type="scientific">Geodia barretti</name>
    <name type="common">Barrett's horny sponge</name>
    <dbReference type="NCBI Taxonomy" id="519541"/>
    <lineage>
        <taxon>Eukaryota</taxon>
        <taxon>Metazoa</taxon>
        <taxon>Porifera</taxon>
        <taxon>Demospongiae</taxon>
        <taxon>Heteroscleromorpha</taxon>
        <taxon>Tetractinellida</taxon>
        <taxon>Astrophorina</taxon>
        <taxon>Geodiidae</taxon>
        <taxon>Geodia</taxon>
    </lineage>
</organism>
<feature type="region of interest" description="Disordered" evidence="1">
    <location>
        <begin position="51"/>
        <end position="111"/>
    </location>
</feature>
<comment type="caution">
    <text evidence="2">The sequence shown here is derived from an EMBL/GenBank/DDBJ whole genome shotgun (WGS) entry which is preliminary data.</text>
</comment>
<dbReference type="PANTHER" id="PTHR31097:SF2">
    <property type="entry name" value="CHROMOSOME 7 OPEN READING FRAME 57"/>
    <property type="match status" value="1"/>
</dbReference>
<dbReference type="EMBL" id="CASHTH010001157">
    <property type="protein sequence ID" value="CAI8012133.1"/>
    <property type="molecule type" value="Genomic_DNA"/>
</dbReference>
<dbReference type="Proteomes" id="UP001174909">
    <property type="component" value="Unassembled WGS sequence"/>
</dbReference>
<feature type="compositionally biased region" description="Low complexity" evidence="1">
    <location>
        <begin position="66"/>
        <end position="75"/>
    </location>
</feature>
<evidence type="ECO:0000256" key="1">
    <source>
        <dbReference type="SAM" id="MobiDB-lite"/>
    </source>
</evidence>
<gene>
    <name evidence="2" type="ORF">GBAR_LOCUS7783</name>
</gene>
<dbReference type="AlphaFoldDB" id="A0AA35RIG7"/>
<reference evidence="2" key="1">
    <citation type="submission" date="2023-03" db="EMBL/GenBank/DDBJ databases">
        <authorList>
            <person name="Steffen K."/>
            <person name="Cardenas P."/>
        </authorList>
    </citation>
    <scope>NUCLEOTIDE SEQUENCE</scope>
</reference>
<dbReference type="EMBL" id="CASHTH010001157">
    <property type="protein sequence ID" value="CAI8012134.1"/>
    <property type="molecule type" value="Genomic_DNA"/>
</dbReference>
<dbReference type="PANTHER" id="PTHR31097">
    <property type="entry name" value="SI:DKEY-276J7.1"/>
    <property type="match status" value="1"/>
</dbReference>
<name>A0AA35RIG7_GEOBA</name>
<keyword evidence="3" id="KW-1185">Reference proteome</keyword>
<dbReference type="InterPro" id="IPR040247">
    <property type="entry name" value="DUF5524"/>
</dbReference>